<keyword evidence="2" id="KW-1133">Transmembrane helix</keyword>
<keyword evidence="2" id="KW-0812">Transmembrane</keyword>
<gene>
    <name evidence="3" type="ORF">RS694_11005</name>
</gene>
<protein>
    <submittedName>
        <fullName evidence="3">Signal transduction histidine kinase</fullName>
    </submittedName>
</protein>
<evidence type="ECO:0000256" key="2">
    <source>
        <dbReference type="SAM" id="Phobius"/>
    </source>
</evidence>
<accession>A0A1P8KAH1</accession>
<dbReference type="STRING" id="1484693.RS694_11005"/>
<keyword evidence="2" id="KW-0472">Membrane</keyword>
<dbReference type="GO" id="GO:0016301">
    <property type="term" value="F:kinase activity"/>
    <property type="evidence" value="ECO:0007669"/>
    <property type="project" value="UniProtKB-KW"/>
</dbReference>
<dbReference type="AlphaFoldDB" id="A0A1P8KAH1"/>
<dbReference type="KEGG" id="rsb:RS694_11005"/>
<name>A0A1P8KAH1_9BURK</name>
<dbReference type="RefSeq" id="WP_029709590.1">
    <property type="nucleotide sequence ID" value="NZ_CP019239.1"/>
</dbReference>
<keyword evidence="3" id="KW-0808">Transferase</keyword>
<keyword evidence="3" id="KW-0418">Kinase</keyword>
<keyword evidence="4" id="KW-1185">Reference proteome</keyword>
<dbReference type="EMBL" id="CP019239">
    <property type="protein sequence ID" value="APW43009.1"/>
    <property type="molecule type" value="Genomic_DNA"/>
</dbReference>
<evidence type="ECO:0000313" key="4">
    <source>
        <dbReference type="Proteomes" id="UP000186110"/>
    </source>
</evidence>
<evidence type="ECO:0000256" key="1">
    <source>
        <dbReference type="SAM" id="Coils"/>
    </source>
</evidence>
<sequence>MKLPSLLLLLVLAVIATFAALNWGVFVSPTDLSLGYTTVYMPLGLLMLGLLAAVTTLFLAFVVYLQGSVLFEARRHARELQANRGLADRAEASRFTELRIFLEAEMAKQSAEQTNSKDALLARIDTLQQELRSYVEQSGNTLAAYMGELEDRLEKGAIPPSVR</sequence>
<feature type="transmembrane region" description="Helical" evidence="2">
    <location>
        <begin position="43"/>
        <end position="65"/>
    </location>
</feature>
<proteinExistence type="predicted"/>
<reference evidence="3 4" key="1">
    <citation type="submission" date="2017-01" db="EMBL/GenBank/DDBJ databases">
        <authorList>
            <person name="Mah S.A."/>
            <person name="Swanson W.J."/>
            <person name="Moy G.W."/>
            <person name="Vacquier V.D."/>
        </authorList>
    </citation>
    <scope>NUCLEOTIDE SEQUENCE [LARGE SCALE GENOMIC DNA]</scope>
    <source>
        <strain evidence="3 4">DSM 22694</strain>
    </source>
</reference>
<dbReference type="Proteomes" id="UP000186110">
    <property type="component" value="Chromosome"/>
</dbReference>
<feature type="coiled-coil region" evidence="1">
    <location>
        <begin position="110"/>
        <end position="137"/>
    </location>
</feature>
<dbReference type="eggNOG" id="ENOG5031XK1">
    <property type="taxonomic scope" value="Bacteria"/>
</dbReference>
<evidence type="ECO:0000313" key="3">
    <source>
        <dbReference type="EMBL" id="APW43009.1"/>
    </source>
</evidence>
<organism evidence="3 4">
    <name type="scientific">Rhodoferax saidenbachensis</name>
    <dbReference type="NCBI Taxonomy" id="1484693"/>
    <lineage>
        <taxon>Bacteria</taxon>
        <taxon>Pseudomonadati</taxon>
        <taxon>Pseudomonadota</taxon>
        <taxon>Betaproteobacteria</taxon>
        <taxon>Burkholderiales</taxon>
        <taxon>Comamonadaceae</taxon>
        <taxon>Rhodoferax</taxon>
    </lineage>
</organism>
<keyword evidence="1" id="KW-0175">Coiled coil</keyword>